<dbReference type="Gene3D" id="3.40.50.2300">
    <property type="match status" value="1"/>
</dbReference>
<dbReference type="SUPFAM" id="SSF55874">
    <property type="entry name" value="ATPase domain of HSP90 chaperone/DNA topoisomerase II/histidine kinase"/>
    <property type="match status" value="1"/>
</dbReference>
<dbReference type="EMBL" id="JAOTJD010000003">
    <property type="protein sequence ID" value="MFD3262951.1"/>
    <property type="molecule type" value="Genomic_DNA"/>
</dbReference>
<accession>A0ABW6CMI5</accession>
<dbReference type="Gene3D" id="1.10.490.10">
    <property type="entry name" value="Globins"/>
    <property type="match status" value="1"/>
</dbReference>
<dbReference type="Proteomes" id="UP001598130">
    <property type="component" value="Unassembled WGS sequence"/>
</dbReference>
<dbReference type="InterPro" id="IPR035965">
    <property type="entry name" value="PAS-like_dom_sf"/>
</dbReference>
<feature type="domain" description="Response regulatory" evidence="8">
    <location>
        <begin position="569"/>
        <end position="688"/>
    </location>
</feature>
<gene>
    <name evidence="10" type="ORF">OCL97_03110</name>
</gene>
<keyword evidence="11" id="KW-1185">Reference proteome</keyword>
<dbReference type="PROSITE" id="PS50109">
    <property type="entry name" value="HIS_KIN"/>
    <property type="match status" value="1"/>
</dbReference>
<dbReference type="Gene3D" id="3.30.565.10">
    <property type="entry name" value="Histidine kinase-like ATPase, C-terminal domain"/>
    <property type="match status" value="1"/>
</dbReference>
<dbReference type="SUPFAM" id="SSF46458">
    <property type="entry name" value="Globin-like"/>
    <property type="match status" value="1"/>
</dbReference>
<evidence type="ECO:0000256" key="2">
    <source>
        <dbReference type="ARBA" id="ARBA00012438"/>
    </source>
</evidence>
<evidence type="ECO:0000256" key="6">
    <source>
        <dbReference type="PROSITE-ProRule" id="PRU00169"/>
    </source>
</evidence>
<dbReference type="InterPro" id="IPR036890">
    <property type="entry name" value="HATPase_C_sf"/>
</dbReference>
<dbReference type="InterPro" id="IPR036097">
    <property type="entry name" value="HisK_dim/P_sf"/>
</dbReference>
<dbReference type="RefSeq" id="WP_377367512.1">
    <property type="nucleotide sequence ID" value="NZ_JAOTJD010000003.1"/>
</dbReference>
<dbReference type="InterPro" id="IPR009050">
    <property type="entry name" value="Globin-like_sf"/>
</dbReference>
<dbReference type="NCBIfam" id="TIGR00229">
    <property type="entry name" value="sensory_box"/>
    <property type="match status" value="1"/>
</dbReference>
<dbReference type="Pfam" id="PF00072">
    <property type="entry name" value="Response_reg"/>
    <property type="match status" value="1"/>
</dbReference>
<dbReference type="EC" id="2.7.13.3" evidence="2"/>
<dbReference type="PANTHER" id="PTHR43047">
    <property type="entry name" value="TWO-COMPONENT HISTIDINE PROTEIN KINASE"/>
    <property type="match status" value="1"/>
</dbReference>
<evidence type="ECO:0000256" key="5">
    <source>
        <dbReference type="ARBA" id="ARBA00022777"/>
    </source>
</evidence>
<dbReference type="PROSITE" id="PS50113">
    <property type="entry name" value="PAC"/>
    <property type="match status" value="1"/>
</dbReference>
<dbReference type="InterPro" id="IPR000014">
    <property type="entry name" value="PAS"/>
</dbReference>
<feature type="modified residue" description="4-aspartylphosphate" evidence="6">
    <location>
        <position position="618"/>
    </location>
</feature>
<dbReference type="SMART" id="SM00387">
    <property type="entry name" value="HATPase_c"/>
    <property type="match status" value="1"/>
</dbReference>
<evidence type="ECO:0000256" key="4">
    <source>
        <dbReference type="ARBA" id="ARBA00022679"/>
    </source>
</evidence>
<feature type="domain" description="PAC" evidence="9">
    <location>
        <begin position="260"/>
        <end position="312"/>
    </location>
</feature>
<name>A0ABW6CMI5_9CAUL</name>
<evidence type="ECO:0000256" key="3">
    <source>
        <dbReference type="ARBA" id="ARBA00022553"/>
    </source>
</evidence>
<keyword evidence="3 6" id="KW-0597">Phosphoprotein</keyword>
<protein>
    <recommendedName>
        <fullName evidence="2">histidine kinase</fullName>
        <ecNumber evidence="2">2.7.13.3</ecNumber>
    </recommendedName>
</protein>
<dbReference type="SMART" id="SM00448">
    <property type="entry name" value="REC"/>
    <property type="match status" value="1"/>
</dbReference>
<dbReference type="CDD" id="cd17546">
    <property type="entry name" value="REC_hyHK_CKI1_RcsC-like"/>
    <property type="match status" value="1"/>
</dbReference>
<dbReference type="InterPro" id="IPR039379">
    <property type="entry name" value="Protoglobin_sensor_dom"/>
</dbReference>
<keyword evidence="5" id="KW-0418">Kinase</keyword>
<dbReference type="InterPro" id="IPR001789">
    <property type="entry name" value="Sig_transdc_resp-reg_receiver"/>
</dbReference>
<dbReference type="CDD" id="cd00082">
    <property type="entry name" value="HisKA"/>
    <property type="match status" value="1"/>
</dbReference>
<dbReference type="Gene3D" id="1.10.287.130">
    <property type="match status" value="1"/>
</dbReference>
<comment type="catalytic activity">
    <reaction evidence="1">
        <text>ATP + protein L-histidine = ADP + protein N-phospho-L-histidine.</text>
        <dbReference type="EC" id="2.7.13.3"/>
    </reaction>
</comment>
<evidence type="ECO:0000259" key="9">
    <source>
        <dbReference type="PROSITE" id="PS50113"/>
    </source>
</evidence>
<comment type="caution">
    <text evidence="10">The sequence shown here is derived from an EMBL/GenBank/DDBJ whole genome shotgun (WGS) entry which is preliminary data.</text>
</comment>
<evidence type="ECO:0000313" key="10">
    <source>
        <dbReference type="EMBL" id="MFD3262951.1"/>
    </source>
</evidence>
<dbReference type="Pfam" id="PF02518">
    <property type="entry name" value="HATPase_c"/>
    <property type="match status" value="1"/>
</dbReference>
<dbReference type="Pfam" id="PF08447">
    <property type="entry name" value="PAS_3"/>
    <property type="match status" value="1"/>
</dbReference>
<proteinExistence type="predicted"/>
<dbReference type="SUPFAM" id="SSF52172">
    <property type="entry name" value="CheY-like"/>
    <property type="match status" value="1"/>
</dbReference>
<evidence type="ECO:0000313" key="11">
    <source>
        <dbReference type="Proteomes" id="UP001598130"/>
    </source>
</evidence>
<dbReference type="InterPro" id="IPR005467">
    <property type="entry name" value="His_kinase_dom"/>
</dbReference>
<dbReference type="InterPro" id="IPR044398">
    <property type="entry name" value="Globin-sensor_dom"/>
</dbReference>
<dbReference type="InterPro" id="IPR003661">
    <property type="entry name" value="HisK_dim/P_dom"/>
</dbReference>
<sequence>MKLHDDMRRRLDFIRLEARDVTALQELRPLMRGAIPVALDALYEQILAFPETARFFPDTATLSGVKTRQRAHWERLFEAQFDDGFAGASQQIGQAHARIGLNPSWYIGGYATILQHLVAAILPEDATRPAEAMPARTAIGALIKSVLLDIDLSVAAYLEASEQARTQAEAAAFIEVQAALERTRRSEQRLELALEIADVHVYEMDYARRELIKAGAEDTFFTTPKTYDELQRDIYSAIDPRDRPRVEEAWRRHIEHGASFHPEYRVVRADDREVWVSAANKLIADPDGRPLRLIGALQDISARKASERALLQAKEEAEAANLAKSIFLATMSHEIRTPLNGILGMGQVLAKEDLTERQHGQVKVILQSGELLLSLLNDLLDISKIEAGKLTIEEGEVDLAEITRAVVANLQAMAAGKDVAVTLEIAPEAEGLFKGDPTRVRQIVTNLASNALKFTSHGLVALVLSIGDGQLRLAVRDTGIGIAASKIGDLFQKFTQADPSITRRFGGTGLGLAISRELARLMGGDVVIESEEGVGSTFTVSLPLARSEAQRPAPAAAAEAEFDDPGALRILVAEDNPVNQIVIQTMLQQAGLDPVVVNDGQEAVEAWRTANWDLILMDAQMPVMDGLTATRVIRQEEAGRGAPRTPILALTANVMADHLAAYRAAGMDGLVGKPIDAAKLFLAMEAALDEAQVAG</sequence>
<dbReference type="InterPro" id="IPR012292">
    <property type="entry name" value="Globin/Proto"/>
</dbReference>
<dbReference type="SUPFAM" id="SSF55785">
    <property type="entry name" value="PYP-like sensor domain (PAS domain)"/>
    <property type="match status" value="1"/>
</dbReference>
<dbReference type="SUPFAM" id="SSF47384">
    <property type="entry name" value="Homodimeric domain of signal transducing histidine kinase"/>
    <property type="match status" value="1"/>
</dbReference>
<dbReference type="CDD" id="cd16922">
    <property type="entry name" value="HATPase_EvgS-ArcB-TorS-like"/>
    <property type="match status" value="1"/>
</dbReference>
<dbReference type="Pfam" id="PF00512">
    <property type="entry name" value="HisKA"/>
    <property type="match status" value="1"/>
</dbReference>
<organism evidence="10 11">
    <name type="scientific">Phenylobacterium ferrooxidans</name>
    <dbReference type="NCBI Taxonomy" id="2982689"/>
    <lineage>
        <taxon>Bacteria</taxon>
        <taxon>Pseudomonadati</taxon>
        <taxon>Pseudomonadota</taxon>
        <taxon>Alphaproteobacteria</taxon>
        <taxon>Caulobacterales</taxon>
        <taxon>Caulobacteraceae</taxon>
        <taxon>Phenylobacterium</taxon>
    </lineage>
</organism>
<dbReference type="PRINTS" id="PR00344">
    <property type="entry name" value="BCTRLSENSOR"/>
</dbReference>
<evidence type="ECO:0000256" key="1">
    <source>
        <dbReference type="ARBA" id="ARBA00000085"/>
    </source>
</evidence>
<dbReference type="InterPro" id="IPR000700">
    <property type="entry name" value="PAS-assoc_C"/>
</dbReference>
<dbReference type="Gene3D" id="3.30.450.20">
    <property type="entry name" value="PAS domain"/>
    <property type="match status" value="1"/>
</dbReference>
<dbReference type="InterPro" id="IPR003594">
    <property type="entry name" value="HATPase_dom"/>
</dbReference>
<evidence type="ECO:0000259" key="7">
    <source>
        <dbReference type="PROSITE" id="PS50109"/>
    </source>
</evidence>
<dbReference type="InterPro" id="IPR013655">
    <property type="entry name" value="PAS_fold_3"/>
</dbReference>
<dbReference type="Pfam" id="PF11563">
    <property type="entry name" value="Protoglobin"/>
    <property type="match status" value="1"/>
</dbReference>
<dbReference type="PROSITE" id="PS50110">
    <property type="entry name" value="RESPONSE_REGULATORY"/>
    <property type="match status" value="1"/>
</dbReference>
<reference evidence="10 11" key="1">
    <citation type="submission" date="2022-09" db="EMBL/GenBank/DDBJ databases">
        <title>New species of Phenylobacterium.</title>
        <authorList>
            <person name="Mieszkin S."/>
        </authorList>
    </citation>
    <scope>NUCLEOTIDE SEQUENCE [LARGE SCALE GENOMIC DNA]</scope>
    <source>
        <strain evidence="10 11">HK31-G</strain>
    </source>
</reference>
<dbReference type="InterPro" id="IPR004358">
    <property type="entry name" value="Sig_transdc_His_kin-like_C"/>
</dbReference>
<dbReference type="SMART" id="SM00388">
    <property type="entry name" value="HisKA"/>
    <property type="match status" value="1"/>
</dbReference>
<dbReference type="InterPro" id="IPR011006">
    <property type="entry name" value="CheY-like_superfamily"/>
</dbReference>
<feature type="domain" description="Histidine kinase" evidence="7">
    <location>
        <begin position="330"/>
        <end position="546"/>
    </location>
</feature>
<keyword evidence="4" id="KW-0808">Transferase</keyword>
<dbReference type="CDD" id="cd01068">
    <property type="entry name" value="globin_sensor"/>
    <property type="match status" value="1"/>
</dbReference>
<evidence type="ECO:0000259" key="8">
    <source>
        <dbReference type="PROSITE" id="PS50110"/>
    </source>
</evidence>
<dbReference type="CDD" id="cd00130">
    <property type="entry name" value="PAS"/>
    <property type="match status" value="1"/>
</dbReference>